<dbReference type="AlphaFoldDB" id="A0AAD7HF16"/>
<protein>
    <submittedName>
        <fullName evidence="1">Uncharacterized protein</fullName>
    </submittedName>
</protein>
<keyword evidence="2" id="KW-1185">Reference proteome</keyword>
<name>A0AAD7HF16_9AGAR</name>
<dbReference type="Proteomes" id="UP001215280">
    <property type="component" value="Unassembled WGS sequence"/>
</dbReference>
<dbReference type="EMBL" id="JARJLG010000296">
    <property type="protein sequence ID" value="KAJ7719090.1"/>
    <property type="molecule type" value="Genomic_DNA"/>
</dbReference>
<comment type="caution">
    <text evidence="1">The sequence shown here is derived from an EMBL/GenBank/DDBJ whole genome shotgun (WGS) entry which is preliminary data.</text>
</comment>
<sequence>MDPIFPTELEREIFELTAFLRPRWMSTLILVAQRVRTWIEPLLYRVLAIQGSRERRRDPGTTFRLSFASVDKILQSRLAVLRLRANLRHLRFPAYCPTDYLLQILTVCETVEDLVMGPTPEDMIILPLLYNLPLQRLTICWQSLFRAYAFDSESDQIVRMACASLLPTHLEIRDGGFSCTGWAGLAVMPRLTHLCVHGLSGLMVQILCTALQDCKALQALVVSLESRPHFASVRVMLDADGGALTADPRFILLLWAQYDSEYDDDWEACARGGGVDFWAVADRHIARRRSGETKDYIRRSDFGYVGFT</sequence>
<reference evidence="1" key="1">
    <citation type="submission" date="2023-03" db="EMBL/GenBank/DDBJ databases">
        <title>Massive genome expansion in bonnet fungi (Mycena s.s.) driven by repeated elements and novel gene families across ecological guilds.</title>
        <authorList>
            <consortium name="Lawrence Berkeley National Laboratory"/>
            <person name="Harder C.B."/>
            <person name="Miyauchi S."/>
            <person name="Viragh M."/>
            <person name="Kuo A."/>
            <person name="Thoen E."/>
            <person name="Andreopoulos B."/>
            <person name="Lu D."/>
            <person name="Skrede I."/>
            <person name="Drula E."/>
            <person name="Henrissat B."/>
            <person name="Morin E."/>
            <person name="Kohler A."/>
            <person name="Barry K."/>
            <person name="LaButti K."/>
            <person name="Morin E."/>
            <person name="Salamov A."/>
            <person name="Lipzen A."/>
            <person name="Mereny Z."/>
            <person name="Hegedus B."/>
            <person name="Baldrian P."/>
            <person name="Stursova M."/>
            <person name="Weitz H."/>
            <person name="Taylor A."/>
            <person name="Grigoriev I.V."/>
            <person name="Nagy L.G."/>
            <person name="Martin F."/>
            <person name="Kauserud H."/>
        </authorList>
    </citation>
    <scope>NUCLEOTIDE SEQUENCE</scope>
    <source>
        <strain evidence="1">CBHHK188m</strain>
    </source>
</reference>
<proteinExistence type="predicted"/>
<accession>A0AAD7HF16</accession>
<gene>
    <name evidence="1" type="ORF">DFH07DRAFT_316018</name>
</gene>
<evidence type="ECO:0000313" key="1">
    <source>
        <dbReference type="EMBL" id="KAJ7719090.1"/>
    </source>
</evidence>
<organism evidence="1 2">
    <name type="scientific">Mycena maculata</name>
    <dbReference type="NCBI Taxonomy" id="230809"/>
    <lineage>
        <taxon>Eukaryota</taxon>
        <taxon>Fungi</taxon>
        <taxon>Dikarya</taxon>
        <taxon>Basidiomycota</taxon>
        <taxon>Agaricomycotina</taxon>
        <taxon>Agaricomycetes</taxon>
        <taxon>Agaricomycetidae</taxon>
        <taxon>Agaricales</taxon>
        <taxon>Marasmiineae</taxon>
        <taxon>Mycenaceae</taxon>
        <taxon>Mycena</taxon>
    </lineage>
</organism>
<evidence type="ECO:0000313" key="2">
    <source>
        <dbReference type="Proteomes" id="UP001215280"/>
    </source>
</evidence>